<feature type="binding site" evidence="17">
    <location>
        <position position="383"/>
    </location>
    <ligand>
        <name>(6S)-NADPHX</name>
        <dbReference type="ChEBI" id="CHEBI:64076"/>
    </ligand>
</feature>
<dbReference type="CDD" id="cd01171">
    <property type="entry name" value="YXKO-related"/>
    <property type="match status" value="1"/>
</dbReference>
<dbReference type="RefSeq" id="WP_370891489.1">
    <property type="nucleotide sequence ID" value="NZ_JBGJLR010000005.1"/>
</dbReference>
<dbReference type="PANTHER" id="PTHR12592">
    <property type="entry name" value="ATP-DEPENDENT (S)-NAD(P)H-HYDRATE DEHYDRATASE FAMILY MEMBER"/>
    <property type="match status" value="1"/>
</dbReference>
<keyword evidence="5 18" id="KW-0479">Metal-binding</keyword>
<dbReference type="InterPro" id="IPR000631">
    <property type="entry name" value="CARKD"/>
</dbReference>
<keyword evidence="12 17" id="KW-0456">Lyase</keyword>
<keyword evidence="9 18" id="KW-0630">Potassium</keyword>
<dbReference type="HAMAP" id="MF_01965">
    <property type="entry name" value="NADHX_dehydratase"/>
    <property type="match status" value="1"/>
</dbReference>
<accession>A0ABV4IBG9</accession>
<dbReference type="PROSITE" id="PS51383">
    <property type="entry name" value="YJEF_C_3"/>
    <property type="match status" value="1"/>
</dbReference>
<gene>
    <name evidence="17" type="primary">nnrD</name>
    <name evidence="21" type="ORF">ACBP88_06900</name>
</gene>
<keyword evidence="7 17" id="KW-0067">ATP-binding</keyword>
<dbReference type="Gene3D" id="3.40.50.10260">
    <property type="entry name" value="YjeF N-terminal domain"/>
    <property type="match status" value="1"/>
</dbReference>
<comment type="similarity">
    <text evidence="17">Belongs to the NnrD/CARKD family.</text>
</comment>
<evidence type="ECO:0000256" key="1">
    <source>
        <dbReference type="ARBA" id="ARBA00000013"/>
    </source>
</evidence>
<evidence type="ECO:0000256" key="8">
    <source>
        <dbReference type="ARBA" id="ARBA00022857"/>
    </source>
</evidence>
<comment type="function">
    <text evidence="17">Catalyzes the dehydration of the S-form of NAD(P)HX at the expense of ADP, which is converted to AMP. Together with NAD(P)HX epimerase, which catalyzes the epimerization of the S- and R-forms, the enzyme allows the repair of both epimers of NAD(P)HX, a damaged form of NAD(P)H that is a result of enzymatic or heat-dependent hydration.</text>
</comment>
<reference evidence="21 22" key="1">
    <citation type="submission" date="2024-08" db="EMBL/GenBank/DDBJ databases">
        <authorList>
            <person name="Feng Z."/>
            <person name="Ronholm J."/>
        </authorList>
    </citation>
    <scope>NUCLEOTIDE SEQUENCE [LARGE SCALE GENOMIC DNA]</scope>
    <source>
        <strain evidence="21 22">4-AB0-8</strain>
    </source>
</reference>
<keyword evidence="22" id="KW-1185">Reference proteome</keyword>
<feature type="binding site" evidence="17">
    <location>
        <position position="272"/>
    </location>
    <ligand>
        <name>(6S)-NADPHX</name>
        <dbReference type="ChEBI" id="CHEBI:64076"/>
    </ligand>
</feature>
<organism evidence="21 22">
    <name type="scientific">Comamonas jiangduensis</name>
    <dbReference type="NCBI Taxonomy" id="1194168"/>
    <lineage>
        <taxon>Bacteria</taxon>
        <taxon>Pseudomonadati</taxon>
        <taxon>Pseudomonadota</taxon>
        <taxon>Betaproteobacteria</taxon>
        <taxon>Burkholderiales</taxon>
        <taxon>Comamonadaceae</taxon>
        <taxon>Comamonas</taxon>
    </lineage>
</organism>
<dbReference type="InterPro" id="IPR004443">
    <property type="entry name" value="YjeF_N_dom"/>
</dbReference>
<proteinExistence type="inferred from homology"/>
<evidence type="ECO:0000313" key="21">
    <source>
        <dbReference type="EMBL" id="MEZ2739194.1"/>
    </source>
</evidence>
<keyword evidence="10 17" id="KW-0520">NAD</keyword>
<evidence type="ECO:0000313" key="22">
    <source>
        <dbReference type="Proteomes" id="UP001567350"/>
    </source>
</evidence>
<comment type="catalytic activity">
    <reaction evidence="2 18">
        <text>(6R)-NADPHX = (6S)-NADPHX</text>
        <dbReference type="Rhea" id="RHEA:32227"/>
        <dbReference type="ChEBI" id="CHEBI:64076"/>
        <dbReference type="ChEBI" id="CHEBI:64077"/>
        <dbReference type="EC" id="5.1.99.6"/>
    </reaction>
</comment>
<comment type="catalytic activity">
    <reaction evidence="16 17 18">
        <text>(6S)-NADPHX + ADP = AMP + phosphate + NADPH + H(+)</text>
        <dbReference type="Rhea" id="RHEA:32235"/>
        <dbReference type="ChEBI" id="CHEBI:15378"/>
        <dbReference type="ChEBI" id="CHEBI:43474"/>
        <dbReference type="ChEBI" id="CHEBI:57783"/>
        <dbReference type="ChEBI" id="CHEBI:64076"/>
        <dbReference type="ChEBI" id="CHEBI:456215"/>
        <dbReference type="ChEBI" id="CHEBI:456216"/>
        <dbReference type="EC" id="4.2.1.136"/>
    </reaction>
</comment>
<comment type="similarity">
    <text evidence="3 18">In the N-terminal section; belongs to the NnrE/AIBP family.</text>
</comment>
<evidence type="ECO:0000256" key="9">
    <source>
        <dbReference type="ARBA" id="ARBA00022958"/>
    </source>
</evidence>
<evidence type="ECO:0000256" key="4">
    <source>
        <dbReference type="ARBA" id="ARBA00009524"/>
    </source>
</evidence>
<evidence type="ECO:0000256" key="11">
    <source>
        <dbReference type="ARBA" id="ARBA00023235"/>
    </source>
</evidence>
<name>A0ABV4IBG9_9BURK</name>
<keyword evidence="6 17" id="KW-0547">Nucleotide-binding</keyword>
<dbReference type="SUPFAM" id="SSF53613">
    <property type="entry name" value="Ribokinase-like"/>
    <property type="match status" value="1"/>
</dbReference>
<feature type="binding site" evidence="17">
    <location>
        <position position="449"/>
    </location>
    <ligand>
        <name>AMP</name>
        <dbReference type="ChEBI" id="CHEBI:456215"/>
    </ligand>
</feature>
<evidence type="ECO:0000256" key="5">
    <source>
        <dbReference type="ARBA" id="ARBA00022723"/>
    </source>
</evidence>
<comment type="catalytic activity">
    <reaction evidence="15 17 18">
        <text>(6S)-NADHX + ADP = AMP + phosphate + NADH + H(+)</text>
        <dbReference type="Rhea" id="RHEA:32223"/>
        <dbReference type="ChEBI" id="CHEBI:15378"/>
        <dbReference type="ChEBI" id="CHEBI:43474"/>
        <dbReference type="ChEBI" id="CHEBI:57945"/>
        <dbReference type="ChEBI" id="CHEBI:64074"/>
        <dbReference type="ChEBI" id="CHEBI:456215"/>
        <dbReference type="ChEBI" id="CHEBI:456216"/>
        <dbReference type="EC" id="4.2.1.136"/>
    </reaction>
</comment>
<evidence type="ECO:0000256" key="16">
    <source>
        <dbReference type="ARBA" id="ARBA00049209"/>
    </source>
</evidence>
<dbReference type="Pfam" id="PF01256">
    <property type="entry name" value="Carb_kinase"/>
    <property type="match status" value="1"/>
</dbReference>
<evidence type="ECO:0000256" key="3">
    <source>
        <dbReference type="ARBA" id="ARBA00006001"/>
    </source>
</evidence>
<dbReference type="InterPro" id="IPR030677">
    <property type="entry name" value="Nnr"/>
</dbReference>
<feature type="binding site" evidence="17">
    <location>
        <position position="327"/>
    </location>
    <ligand>
        <name>(6S)-NADPHX</name>
        <dbReference type="ChEBI" id="CHEBI:64076"/>
    </ligand>
</feature>
<dbReference type="Pfam" id="PF03853">
    <property type="entry name" value="YjeF_N"/>
    <property type="match status" value="1"/>
</dbReference>
<protein>
    <recommendedName>
        <fullName evidence="17">ADP-dependent (S)-NAD(P)H-hydrate dehydratase</fullName>
        <ecNumber evidence="17">4.2.1.136</ecNumber>
    </recommendedName>
    <alternativeName>
        <fullName evidence="17">ADP-dependent NAD(P)HX dehydratase</fullName>
    </alternativeName>
</protein>
<evidence type="ECO:0000259" key="20">
    <source>
        <dbReference type="PROSITE" id="PS51385"/>
    </source>
</evidence>
<sequence>MLQRIHPHQALALPLWNAQSSRLIEQAALATPQRPSLMQRAGHAAARLTCAMAPHARQAWVLCGPGNNGGDGLEAAHALAQRGLTVWVHWLGNAERCSPDTQRAWQQARQGSLHWLEVHDTPTLSADDVVIDALLGLGQRAQSTTTASPVQQLLHSSYCSPAHSLAIDIPTGLDTDHGIWHPNCRPPDTWAPSSRHTLSLVTLKPGLFTGDGRDACGDIWWETLDCDNALQLHPATAWLNAAPTPTQRPHNSHKGSFGDVLVIGGAPGMTGAAILAASTALHHGAGRTLLHLLDTAPPNICSTLPDVMQTSTSSTHAHLAHATIVCGCGGGTAITPWLAEALTLTPQLVLDADALNTLAHQPALRASLQTRRARGQHTILTPHPLEAARLLGCTTAEVQAQRLLAAQALADQLQSTIILKGSGSIIASPGHTPHINPTGNARLAIGGTGDVLAGLVAARWRPGTDNHSVACQAVWEHGALADQWPSQQALTASALAQAQLTPFQ</sequence>
<evidence type="ECO:0000256" key="12">
    <source>
        <dbReference type="ARBA" id="ARBA00023239"/>
    </source>
</evidence>
<evidence type="ECO:0000256" key="6">
    <source>
        <dbReference type="ARBA" id="ARBA00022741"/>
    </source>
</evidence>
<dbReference type="NCBIfam" id="TIGR00196">
    <property type="entry name" value="yjeF_cterm"/>
    <property type="match status" value="1"/>
</dbReference>
<comment type="catalytic activity">
    <reaction evidence="1 18">
        <text>(6R)-NADHX = (6S)-NADHX</text>
        <dbReference type="Rhea" id="RHEA:32215"/>
        <dbReference type="ChEBI" id="CHEBI:64074"/>
        <dbReference type="ChEBI" id="CHEBI:64075"/>
        <dbReference type="EC" id="5.1.99.6"/>
    </reaction>
</comment>
<dbReference type="NCBIfam" id="TIGR00197">
    <property type="entry name" value="yjeF_nterm"/>
    <property type="match status" value="1"/>
</dbReference>
<dbReference type="PANTHER" id="PTHR12592:SF0">
    <property type="entry name" value="ATP-DEPENDENT (S)-NAD(P)H-HYDRATE DEHYDRATASE"/>
    <property type="match status" value="1"/>
</dbReference>
<dbReference type="Gene3D" id="3.40.1190.20">
    <property type="match status" value="1"/>
</dbReference>
<comment type="similarity">
    <text evidence="4 18">In the C-terminal section; belongs to the NnrD/CARKD family.</text>
</comment>
<evidence type="ECO:0000259" key="19">
    <source>
        <dbReference type="PROSITE" id="PS51383"/>
    </source>
</evidence>
<comment type="cofactor">
    <cofactor evidence="17">
        <name>Mg(2+)</name>
        <dbReference type="ChEBI" id="CHEBI:18420"/>
    </cofactor>
</comment>
<comment type="cofactor">
    <cofactor evidence="18">
        <name>K(+)</name>
        <dbReference type="ChEBI" id="CHEBI:29103"/>
    </cofactor>
    <text evidence="18">Binds 1 potassium ion per subunit.</text>
</comment>
<keyword evidence="8 17" id="KW-0521">NADP</keyword>
<feature type="domain" description="YjeF N-terminal" evidence="20">
    <location>
        <begin position="21"/>
        <end position="232"/>
    </location>
</feature>
<evidence type="ECO:0000256" key="10">
    <source>
        <dbReference type="ARBA" id="ARBA00023027"/>
    </source>
</evidence>
<evidence type="ECO:0000256" key="17">
    <source>
        <dbReference type="HAMAP-Rule" id="MF_01965"/>
    </source>
</evidence>
<evidence type="ECO:0000256" key="2">
    <source>
        <dbReference type="ARBA" id="ARBA00000909"/>
    </source>
</evidence>
<dbReference type="SUPFAM" id="SSF64153">
    <property type="entry name" value="YjeF N-terminal domain-like"/>
    <property type="match status" value="1"/>
</dbReference>
<dbReference type="Proteomes" id="UP001567350">
    <property type="component" value="Unassembled WGS sequence"/>
</dbReference>
<evidence type="ECO:0000256" key="14">
    <source>
        <dbReference type="ARBA" id="ARBA00025153"/>
    </source>
</evidence>
<feature type="binding site" evidence="17">
    <location>
        <position position="450"/>
    </location>
    <ligand>
        <name>(6S)-NADPHX</name>
        <dbReference type="ChEBI" id="CHEBI:64076"/>
    </ligand>
</feature>
<evidence type="ECO:0000256" key="15">
    <source>
        <dbReference type="ARBA" id="ARBA00048238"/>
    </source>
</evidence>
<dbReference type="PROSITE" id="PS51385">
    <property type="entry name" value="YJEF_N"/>
    <property type="match status" value="1"/>
</dbReference>
<dbReference type="InterPro" id="IPR017953">
    <property type="entry name" value="Carbohydrate_kinase_pred_CS"/>
</dbReference>
<dbReference type="InterPro" id="IPR036652">
    <property type="entry name" value="YjeF_N_dom_sf"/>
</dbReference>
<dbReference type="EC" id="4.2.1.136" evidence="17"/>
<dbReference type="PIRSF" id="PIRSF017184">
    <property type="entry name" value="Nnr"/>
    <property type="match status" value="1"/>
</dbReference>
<dbReference type="InterPro" id="IPR029056">
    <property type="entry name" value="Ribokinase-like"/>
</dbReference>
<comment type="subunit">
    <text evidence="17">Homotetramer.</text>
</comment>
<comment type="caution">
    <text evidence="21">The sequence shown here is derived from an EMBL/GenBank/DDBJ whole genome shotgun (WGS) entry which is preliminary data.</text>
</comment>
<feature type="binding site" evidence="17">
    <location>
        <begin position="420"/>
        <end position="424"/>
    </location>
    <ligand>
        <name>AMP</name>
        <dbReference type="ChEBI" id="CHEBI:456215"/>
    </ligand>
</feature>
<keyword evidence="11 18" id="KW-0413">Isomerase</keyword>
<evidence type="ECO:0000256" key="7">
    <source>
        <dbReference type="ARBA" id="ARBA00022840"/>
    </source>
</evidence>
<feature type="domain" description="YjeF C-terminal" evidence="19">
    <location>
        <begin position="237"/>
        <end position="504"/>
    </location>
</feature>
<dbReference type="PROSITE" id="PS01050">
    <property type="entry name" value="YJEF_C_2"/>
    <property type="match status" value="1"/>
</dbReference>
<dbReference type="EMBL" id="JBGJLR010000005">
    <property type="protein sequence ID" value="MEZ2739194.1"/>
    <property type="molecule type" value="Genomic_DNA"/>
</dbReference>
<comment type="function">
    <text evidence="14 18">Bifunctional enzyme that catalyzes the epimerization of the S- and R-forms of NAD(P)HX and the dehydration of the S-form of NAD(P)HX at the expense of ADP, which is converted to AMP. This allows the repair of both epimers of NAD(P)HX, a damaged form of NAD(P)H that is a result of enzymatic or heat-dependent hydration.</text>
</comment>
<keyword evidence="13" id="KW-0511">Multifunctional enzyme</keyword>
<evidence type="ECO:0000256" key="18">
    <source>
        <dbReference type="PIRNR" id="PIRNR017184"/>
    </source>
</evidence>
<evidence type="ECO:0000256" key="13">
    <source>
        <dbReference type="ARBA" id="ARBA00023268"/>
    </source>
</evidence>